<evidence type="ECO:0000313" key="3">
    <source>
        <dbReference type="Proteomes" id="UP000823775"/>
    </source>
</evidence>
<protein>
    <submittedName>
        <fullName evidence="2">Uncharacterized protein</fullName>
    </submittedName>
</protein>
<feature type="compositionally biased region" description="Polar residues" evidence="1">
    <location>
        <begin position="98"/>
        <end position="108"/>
    </location>
</feature>
<dbReference type="Proteomes" id="UP000823775">
    <property type="component" value="Unassembled WGS sequence"/>
</dbReference>
<organism evidence="2 3">
    <name type="scientific">Datura stramonium</name>
    <name type="common">Jimsonweed</name>
    <name type="synonym">Common thornapple</name>
    <dbReference type="NCBI Taxonomy" id="4076"/>
    <lineage>
        <taxon>Eukaryota</taxon>
        <taxon>Viridiplantae</taxon>
        <taxon>Streptophyta</taxon>
        <taxon>Embryophyta</taxon>
        <taxon>Tracheophyta</taxon>
        <taxon>Spermatophyta</taxon>
        <taxon>Magnoliopsida</taxon>
        <taxon>eudicotyledons</taxon>
        <taxon>Gunneridae</taxon>
        <taxon>Pentapetalae</taxon>
        <taxon>asterids</taxon>
        <taxon>lamiids</taxon>
        <taxon>Solanales</taxon>
        <taxon>Solanaceae</taxon>
        <taxon>Solanoideae</taxon>
        <taxon>Datureae</taxon>
        <taxon>Datura</taxon>
    </lineage>
</organism>
<sequence>MNHTRCQMSWRYKVCEAAETLGARPRTRLQQRAIDFWREAQPSQCIARCEALRCDEPHKVPNVMVLQGVRHCLSSTMRGTGSPLLVLQGRGPAARGSNGKQQANPTSTQKKELPIPN</sequence>
<evidence type="ECO:0000256" key="1">
    <source>
        <dbReference type="SAM" id="MobiDB-lite"/>
    </source>
</evidence>
<dbReference type="EMBL" id="JACEIK010004206">
    <property type="protein sequence ID" value="MCD9644610.1"/>
    <property type="molecule type" value="Genomic_DNA"/>
</dbReference>
<name>A0ABS8VF92_DATST</name>
<proteinExistence type="predicted"/>
<accession>A0ABS8VF92</accession>
<feature type="region of interest" description="Disordered" evidence="1">
    <location>
        <begin position="83"/>
        <end position="117"/>
    </location>
</feature>
<keyword evidence="3" id="KW-1185">Reference proteome</keyword>
<gene>
    <name evidence="2" type="ORF">HAX54_032965</name>
</gene>
<reference evidence="2 3" key="1">
    <citation type="journal article" date="2021" name="BMC Genomics">
        <title>Datura genome reveals duplications of psychoactive alkaloid biosynthetic genes and high mutation rate following tissue culture.</title>
        <authorList>
            <person name="Rajewski A."/>
            <person name="Carter-House D."/>
            <person name="Stajich J."/>
            <person name="Litt A."/>
        </authorList>
    </citation>
    <scope>NUCLEOTIDE SEQUENCE [LARGE SCALE GENOMIC DNA]</scope>
    <source>
        <strain evidence="2">AR-01</strain>
    </source>
</reference>
<evidence type="ECO:0000313" key="2">
    <source>
        <dbReference type="EMBL" id="MCD9644610.1"/>
    </source>
</evidence>
<comment type="caution">
    <text evidence="2">The sequence shown here is derived from an EMBL/GenBank/DDBJ whole genome shotgun (WGS) entry which is preliminary data.</text>
</comment>